<protein>
    <recommendedName>
        <fullName evidence="2">Helix-turn-helix domain-containing protein</fullName>
    </recommendedName>
</protein>
<dbReference type="EMBL" id="SDCR01000001">
    <property type="protein sequence ID" value="TCX78073.1"/>
    <property type="molecule type" value="Genomic_DNA"/>
</dbReference>
<comment type="caution">
    <text evidence="1">The sequence shown here is derived from an EMBL/GenBank/DDBJ whole genome shotgun (WGS) entry which is preliminary data.</text>
</comment>
<organism evidence="1">
    <name type="scientific">Klebsiella pneumoniae</name>
    <dbReference type="NCBI Taxonomy" id="573"/>
    <lineage>
        <taxon>Bacteria</taxon>
        <taxon>Pseudomonadati</taxon>
        <taxon>Pseudomonadota</taxon>
        <taxon>Gammaproteobacteria</taxon>
        <taxon>Enterobacterales</taxon>
        <taxon>Enterobacteriaceae</taxon>
        <taxon>Klebsiella/Raoultella group</taxon>
        <taxon>Klebsiella</taxon>
        <taxon>Klebsiella pneumoniae complex</taxon>
    </lineage>
</organism>
<gene>
    <name evidence="1" type="ORF">ETE60_00880</name>
</gene>
<dbReference type="InterPro" id="IPR031856">
    <property type="entry name" value="YdaS_toxin-like"/>
</dbReference>
<name>A0A483LSR9_KLEPN</name>
<proteinExistence type="predicted"/>
<reference evidence="1" key="1">
    <citation type="submission" date="2019-01" db="EMBL/GenBank/DDBJ databases">
        <authorList>
            <person name="Lista F."/>
            <person name="Anselmo A."/>
        </authorList>
    </citation>
    <scope>NUCLEOTIDE SEQUENCE</scope>
    <source>
        <strain evidence="1">5S</strain>
    </source>
</reference>
<evidence type="ECO:0008006" key="2">
    <source>
        <dbReference type="Google" id="ProtNLM"/>
    </source>
</evidence>
<dbReference type="InterPro" id="IPR010982">
    <property type="entry name" value="Lambda_DNA-bd_dom_sf"/>
</dbReference>
<dbReference type="Pfam" id="PF15943">
    <property type="entry name" value="YdaS_toxin"/>
    <property type="match status" value="1"/>
</dbReference>
<dbReference type="GO" id="GO:0003677">
    <property type="term" value="F:DNA binding"/>
    <property type="evidence" value="ECO:0007669"/>
    <property type="project" value="InterPro"/>
</dbReference>
<dbReference type="SUPFAM" id="SSF47413">
    <property type="entry name" value="lambda repressor-like DNA-binding domains"/>
    <property type="match status" value="1"/>
</dbReference>
<accession>A0A483LSR9</accession>
<sequence length="70" mass="7583">MMNQVIQRAIDIVGSQSELARRVGTGQPSVSKWLYGAEISSRFISEIVTATDGKVSAAEILNSMTRAKAR</sequence>
<dbReference type="Gene3D" id="1.10.260.40">
    <property type="entry name" value="lambda repressor-like DNA-binding domains"/>
    <property type="match status" value="1"/>
</dbReference>
<dbReference type="AlphaFoldDB" id="A0A483LSR9"/>
<evidence type="ECO:0000313" key="1">
    <source>
        <dbReference type="EMBL" id="TCX78073.1"/>
    </source>
</evidence>